<accession>A0A0D7A395</accession>
<evidence type="ECO:0000313" key="2">
    <source>
        <dbReference type="Proteomes" id="UP000054144"/>
    </source>
</evidence>
<dbReference type="AlphaFoldDB" id="A0A0D7A395"/>
<sequence>MSNILDRPPLINFTPAQRRLAKDAIRPRAISIDILYSKYRALQQKPRPSLSSKPDELIDWCKACSRVFDAHCHVRHLPEGTSELPDFQPLWDWTCLTLDRISHVDVEILEWVPNEWKANLRVMKLRRERCREAIELNANSATLIHSQLGALFREMGGWDDQSTPSTPNLKKSASNRIHTPAVTPGCINKQRDRNAGNTADQMTVLPSCKPGARPTVNLTQLVRKTLAGRFGAWKTPCDYCRDRGYICVANKGTGTIPCFDCDHRGLGDTCNATKLVKTKKKAIANKRYQCHSTASTEPESEEDIDGTANTSSKHVVQSASALMSNKRPASSIHSAEPISKKARTFQKFKLTNPSAIERETSIDTSICVTGPSYPGQSLSALDTQPQGGISHNVHDKLKLWVAYYHALVQLDRSKHEASQHARVICDVLDKCPEFSEESIPGLDTAAVREHISGARCKLSARHS</sequence>
<organism evidence="1 2">
    <name type="scientific">Fistulina hepatica ATCC 64428</name>
    <dbReference type="NCBI Taxonomy" id="1128425"/>
    <lineage>
        <taxon>Eukaryota</taxon>
        <taxon>Fungi</taxon>
        <taxon>Dikarya</taxon>
        <taxon>Basidiomycota</taxon>
        <taxon>Agaricomycotina</taxon>
        <taxon>Agaricomycetes</taxon>
        <taxon>Agaricomycetidae</taxon>
        <taxon>Agaricales</taxon>
        <taxon>Fistulinaceae</taxon>
        <taxon>Fistulina</taxon>
    </lineage>
</organism>
<dbReference type="Proteomes" id="UP000054144">
    <property type="component" value="Unassembled WGS sequence"/>
</dbReference>
<keyword evidence="2" id="KW-1185">Reference proteome</keyword>
<reference evidence="1 2" key="1">
    <citation type="journal article" date="2015" name="Fungal Genet. Biol.">
        <title>Evolution of novel wood decay mechanisms in Agaricales revealed by the genome sequences of Fistulina hepatica and Cylindrobasidium torrendii.</title>
        <authorList>
            <person name="Floudas D."/>
            <person name="Held B.W."/>
            <person name="Riley R."/>
            <person name="Nagy L.G."/>
            <person name="Koehler G."/>
            <person name="Ransdell A.S."/>
            <person name="Younus H."/>
            <person name="Chow J."/>
            <person name="Chiniquy J."/>
            <person name="Lipzen A."/>
            <person name="Tritt A."/>
            <person name="Sun H."/>
            <person name="Haridas S."/>
            <person name="LaButti K."/>
            <person name="Ohm R.A."/>
            <person name="Kues U."/>
            <person name="Blanchette R.A."/>
            <person name="Grigoriev I.V."/>
            <person name="Minto R.E."/>
            <person name="Hibbett D.S."/>
        </authorList>
    </citation>
    <scope>NUCLEOTIDE SEQUENCE [LARGE SCALE GENOMIC DNA]</scope>
    <source>
        <strain evidence="1 2">ATCC 64428</strain>
    </source>
</reference>
<gene>
    <name evidence="1" type="ORF">FISHEDRAFT_76671</name>
</gene>
<name>A0A0D7A395_9AGAR</name>
<dbReference type="EMBL" id="KN882048">
    <property type="protein sequence ID" value="KIY45492.1"/>
    <property type="molecule type" value="Genomic_DNA"/>
</dbReference>
<evidence type="ECO:0000313" key="1">
    <source>
        <dbReference type="EMBL" id="KIY45492.1"/>
    </source>
</evidence>
<protein>
    <submittedName>
        <fullName evidence="1">Uncharacterized protein</fullName>
    </submittedName>
</protein>
<proteinExistence type="predicted"/>